<accession>A0A6G1GSP5</accession>
<dbReference type="EMBL" id="ML977172">
    <property type="protein sequence ID" value="KAF1983779.1"/>
    <property type="molecule type" value="Genomic_DNA"/>
</dbReference>
<name>A0A6G1GSP5_9PEZI</name>
<protein>
    <submittedName>
        <fullName evidence="2">Uncharacterized protein</fullName>
    </submittedName>
</protein>
<feature type="transmembrane region" description="Helical" evidence="1">
    <location>
        <begin position="61"/>
        <end position="83"/>
    </location>
</feature>
<gene>
    <name evidence="2" type="ORF">K402DRAFT_155599</name>
</gene>
<dbReference type="Proteomes" id="UP000800041">
    <property type="component" value="Unassembled WGS sequence"/>
</dbReference>
<reference evidence="2" key="1">
    <citation type="journal article" date="2020" name="Stud. Mycol.">
        <title>101 Dothideomycetes genomes: a test case for predicting lifestyles and emergence of pathogens.</title>
        <authorList>
            <person name="Haridas S."/>
            <person name="Albert R."/>
            <person name="Binder M."/>
            <person name="Bloem J."/>
            <person name="Labutti K."/>
            <person name="Salamov A."/>
            <person name="Andreopoulos B."/>
            <person name="Baker S."/>
            <person name="Barry K."/>
            <person name="Bills G."/>
            <person name="Bluhm B."/>
            <person name="Cannon C."/>
            <person name="Castanera R."/>
            <person name="Culley D."/>
            <person name="Daum C."/>
            <person name="Ezra D."/>
            <person name="Gonzalez J."/>
            <person name="Henrissat B."/>
            <person name="Kuo A."/>
            <person name="Liang C."/>
            <person name="Lipzen A."/>
            <person name="Lutzoni F."/>
            <person name="Magnuson J."/>
            <person name="Mondo S."/>
            <person name="Nolan M."/>
            <person name="Ohm R."/>
            <person name="Pangilinan J."/>
            <person name="Park H.-J."/>
            <person name="Ramirez L."/>
            <person name="Alfaro M."/>
            <person name="Sun H."/>
            <person name="Tritt A."/>
            <person name="Yoshinaga Y."/>
            <person name="Zwiers L.-H."/>
            <person name="Turgeon B."/>
            <person name="Goodwin S."/>
            <person name="Spatafora J."/>
            <person name="Crous P."/>
            <person name="Grigoriev I."/>
        </authorList>
    </citation>
    <scope>NUCLEOTIDE SEQUENCE</scope>
    <source>
        <strain evidence="2">CBS 113979</strain>
    </source>
</reference>
<evidence type="ECO:0000313" key="2">
    <source>
        <dbReference type="EMBL" id="KAF1983779.1"/>
    </source>
</evidence>
<proteinExistence type="predicted"/>
<keyword evidence="3" id="KW-1185">Reference proteome</keyword>
<keyword evidence="1" id="KW-1133">Transmembrane helix</keyword>
<evidence type="ECO:0000313" key="3">
    <source>
        <dbReference type="Proteomes" id="UP000800041"/>
    </source>
</evidence>
<organism evidence="2 3">
    <name type="scientific">Aulographum hederae CBS 113979</name>
    <dbReference type="NCBI Taxonomy" id="1176131"/>
    <lineage>
        <taxon>Eukaryota</taxon>
        <taxon>Fungi</taxon>
        <taxon>Dikarya</taxon>
        <taxon>Ascomycota</taxon>
        <taxon>Pezizomycotina</taxon>
        <taxon>Dothideomycetes</taxon>
        <taxon>Pleosporomycetidae</taxon>
        <taxon>Aulographales</taxon>
        <taxon>Aulographaceae</taxon>
    </lineage>
</organism>
<sequence length="187" mass="20269">MGSAVGRGVGQVVHGYPRISDLTSHRLCPTLASHQRQTLDSGNPHRSSSSMVHGDYQACRTVICFCFSLCFHIVLPLMLPFLYHGNRVVSVRVGSRPATGEVSISGTLNCKEGERRKREGMMGLQMGCVRLDGGEGERSGLSDTPSTFLRSALRRPANGDHGLHEPPPRLAKNTVSWEGLLVNVSSC</sequence>
<keyword evidence="1" id="KW-0812">Transmembrane</keyword>
<keyword evidence="1" id="KW-0472">Membrane</keyword>
<evidence type="ECO:0000256" key="1">
    <source>
        <dbReference type="SAM" id="Phobius"/>
    </source>
</evidence>
<dbReference type="AlphaFoldDB" id="A0A6G1GSP5"/>